<accession>A0A6I9WLR9</accession>
<dbReference type="PANTHER" id="PTHR43290">
    <property type="entry name" value="MEVALONATE KINASE"/>
    <property type="match status" value="1"/>
</dbReference>
<dbReference type="Proteomes" id="UP000504615">
    <property type="component" value="Unplaced"/>
</dbReference>
<evidence type="ECO:0000256" key="2">
    <source>
        <dbReference type="ARBA" id="ARBA00022679"/>
    </source>
</evidence>
<dbReference type="InterPro" id="IPR020568">
    <property type="entry name" value="Ribosomal_Su5_D2-typ_SF"/>
</dbReference>
<dbReference type="SUPFAM" id="SSF55060">
    <property type="entry name" value="GHMP Kinase, C-terminal domain"/>
    <property type="match status" value="1"/>
</dbReference>
<keyword evidence="1" id="KW-0963">Cytoplasm</keyword>
<dbReference type="RefSeq" id="XP_011642574.1">
    <property type="nucleotide sequence ID" value="XM_011644272.2"/>
</dbReference>
<dbReference type="GeneID" id="105430621"/>
<dbReference type="GO" id="GO:0006695">
    <property type="term" value="P:cholesterol biosynthetic process"/>
    <property type="evidence" value="ECO:0007669"/>
    <property type="project" value="TreeGrafter"/>
</dbReference>
<dbReference type="Gene3D" id="3.30.230.10">
    <property type="match status" value="1"/>
</dbReference>
<proteinExistence type="predicted"/>
<dbReference type="GO" id="GO:0005524">
    <property type="term" value="F:ATP binding"/>
    <property type="evidence" value="ECO:0007669"/>
    <property type="project" value="InterPro"/>
</dbReference>
<evidence type="ECO:0000256" key="3">
    <source>
        <dbReference type="ARBA" id="ARBA00022777"/>
    </source>
</evidence>
<dbReference type="InterPro" id="IPR014721">
    <property type="entry name" value="Ribsml_uS5_D2-typ_fold_subgr"/>
</dbReference>
<gene>
    <name evidence="6" type="primary">LOC105430621</name>
</gene>
<reference evidence="6" key="1">
    <citation type="submission" date="2025-08" db="UniProtKB">
        <authorList>
            <consortium name="RefSeq"/>
        </authorList>
    </citation>
    <scope>IDENTIFICATION</scope>
</reference>
<dbReference type="SUPFAM" id="SSF54211">
    <property type="entry name" value="Ribosomal protein S5 domain 2-like"/>
    <property type="match status" value="1"/>
</dbReference>
<name>A0A6I9WLR9_9HYME</name>
<dbReference type="KEGG" id="pbar:105430621"/>
<evidence type="ECO:0000256" key="1">
    <source>
        <dbReference type="ARBA" id="ARBA00022490"/>
    </source>
</evidence>
<keyword evidence="3" id="KW-0418">Kinase</keyword>
<dbReference type="InterPro" id="IPR036554">
    <property type="entry name" value="GHMP_kinase_C_sf"/>
</dbReference>
<keyword evidence="5" id="KW-1185">Reference proteome</keyword>
<dbReference type="InterPro" id="IPR006205">
    <property type="entry name" value="Mev_gal_kin"/>
</dbReference>
<dbReference type="GO" id="GO:0019287">
    <property type="term" value="P:isopentenyl diphosphate biosynthetic process, mevalonate pathway"/>
    <property type="evidence" value="ECO:0007669"/>
    <property type="project" value="TreeGrafter"/>
</dbReference>
<keyword evidence="4" id="KW-0460">Magnesium</keyword>
<dbReference type="GO" id="GO:0004496">
    <property type="term" value="F:mevalonate kinase activity"/>
    <property type="evidence" value="ECO:0007669"/>
    <property type="project" value="InterPro"/>
</dbReference>
<evidence type="ECO:0000256" key="4">
    <source>
        <dbReference type="ARBA" id="ARBA00022842"/>
    </source>
</evidence>
<dbReference type="PANTHER" id="PTHR43290:SF2">
    <property type="entry name" value="MEVALONATE KINASE"/>
    <property type="match status" value="1"/>
</dbReference>
<evidence type="ECO:0000313" key="5">
    <source>
        <dbReference type="Proteomes" id="UP000504615"/>
    </source>
</evidence>
<evidence type="ECO:0000313" key="6">
    <source>
        <dbReference type="RefSeq" id="XP_011642574.1"/>
    </source>
</evidence>
<sequence>MFKFTISAPMTIFLNGDAILEYNGPCVTAALNHRVYVEFSSLPLDIALERYIRIIFKSLKFYLNIPLYAFFEHFYEQNVIREFSEEDLINEITVFLESLNIKYSIFDSMKEAQYLSLQAFLYLLLFMARKENITITATIAVQIWSDSHIIGKGLGSSASFVTCLAACFWRWSLLQKGIIRNVNKEFIDNDYTQIEFYALSCEKIIFNCQNRIKLLTSINGSIMTFDNAIELSNRPFKIHTVLINMNQDLLKTLGLSNQYIDFICTTVQSVQKYSCGCKMTGTNGYVFILSLPNTKISDIEKLKDELISHNFPSFVTGISPEGIRIW</sequence>
<dbReference type="AlphaFoldDB" id="A0A6I9WLR9"/>
<dbReference type="GO" id="GO:0005829">
    <property type="term" value="C:cytosol"/>
    <property type="evidence" value="ECO:0007669"/>
    <property type="project" value="TreeGrafter"/>
</dbReference>
<organism evidence="5 6">
    <name type="scientific">Pogonomyrmex barbatus</name>
    <name type="common">red harvester ant</name>
    <dbReference type="NCBI Taxonomy" id="144034"/>
    <lineage>
        <taxon>Eukaryota</taxon>
        <taxon>Metazoa</taxon>
        <taxon>Ecdysozoa</taxon>
        <taxon>Arthropoda</taxon>
        <taxon>Hexapoda</taxon>
        <taxon>Insecta</taxon>
        <taxon>Pterygota</taxon>
        <taxon>Neoptera</taxon>
        <taxon>Endopterygota</taxon>
        <taxon>Hymenoptera</taxon>
        <taxon>Apocrita</taxon>
        <taxon>Aculeata</taxon>
        <taxon>Formicoidea</taxon>
        <taxon>Formicidae</taxon>
        <taxon>Myrmicinae</taxon>
        <taxon>Pogonomyrmex</taxon>
    </lineage>
</organism>
<protein>
    <submittedName>
        <fullName evidence="6">Uncharacterized protein LOC105430621 isoform X1</fullName>
    </submittedName>
</protein>
<keyword evidence="2" id="KW-0808">Transferase</keyword>
<dbReference type="OrthoDB" id="1652964at2759"/>